<organism evidence="1 2">
    <name type="scientific">Marine Group I thaumarchaeote</name>
    <dbReference type="NCBI Taxonomy" id="2511932"/>
    <lineage>
        <taxon>Archaea</taxon>
        <taxon>Nitrososphaerota</taxon>
        <taxon>Marine Group I</taxon>
    </lineage>
</organism>
<gene>
    <name evidence="1" type="ORF">HX827_02640</name>
</gene>
<dbReference type="InterPro" id="IPR012340">
    <property type="entry name" value="NA-bd_OB-fold"/>
</dbReference>
<dbReference type="CDD" id="cd18086">
    <property type="entry name" value="HsC9orf114-like"/>
    <property type="match status" value="1"/>
</dbReference>
<dbReference type="InterPro" id="IPR003750">
    <property type="entry name" value="Put_MeTrfase-C9orf114-like"/>
</dbReference>
<comment type="caution">
    <text evidence="1">The sequence shown here is derived from an EMBL/GenBank/DDBJ whole genome shotgun (WGS) entry which is preliminary data.</text>
</comment>
<dbReference type="InterPro" id="IPR029026">
    <property type="entry name" value="tRNA_m1G_MTases_N"/>
</dbReference>
<dbReference type="PANTHER" id="PTHR12150">
    <property type="entry name" value="CLASS IV SAM-BINDING METHYLTRANSFERASE-RELATED"/>
    <property type="match status" value="1"/>
</dbReference>
<evidence type="ECO:0000313" key="2">
    <source>
        <dbReference type="Proteomes" id="UP000534207"/>
    </source>
</evidence>
<dbReference type="AlphaFoldDB" id="A0A7K4NTA6"/>
<dbReference type="Gene3D" id="2.40.50.140">
    <property type="entry name" value="Nucleic acid-binding proteins"/>
    <property type="match status" value="1"/>
</dbReference>
<evidence type="ECO:0000313" key="1">
    <source>
        <dbReference type="EMBL" id="NWK06223.1"/>
    </source>
</evidence>
<sequence length="275" mass="31167">MNLSIAIPDSSLLDETTILNKTKKISIMARTCAIFKVKQIFIYQDGKQNKNDSALLSTSLKYLETPQYFRKEVFPKTQLLKYAGVLQPLNISSHLTTSNQKMIKIGDIRDALIINYKGKKFLDIGINKHIQYFGNVKSGTRIAIQIKTTQPELTAKEISRDSIKDYWGYSVKERSNLLSILSTWKGKIILTSKKGKNFSRLDAKKITDPNEPTLIVFGTTNKGIYDILGSNIKKIQNANVFNFFPNQGTQTIRLEEAILGTLSIINIINHNYNEK</sequence>
<dbReference type="EMBL" id="JACASW010000004">
    <property type="protein sequence ID" value="NWK06223.1"/>
    <property type="molecule type" value="Genomic_DNA"/>
</dbReference>
<dbReference type="Proteomes" id="UP000534207">
    <property type="component" value="Unassembled WGS sequence"/>
</dbReference>
<protein>
    <recommendedName>
        <fullName evidence="3">RNA methyltransferase</fullName>
    </recommendedName>
</protein>
<evidence type="ECO:0008006" key="3">
    <source>
        <dbReference type="Google" id="ProtNLM"/>
    </source>
</evidence>
<proteinExistence type="predicted"/>
<dbReference type="Gene3D" id="3.40.1280.10">
    <property type="match status" value="1"/>
</dbReference>
<name>A0A7K4NTA6_9ARCH</name>
<dbReference type="Pfam" id="PF02598">
    <property type="entry name" value="Methyltrn_RNA_3"/>
    <property type="match status" value="1"/>
</dbReference>
<accession>A0A7K4NTA6</accession>
<dbReference type="SUPFAM" id="SSF75217">
    <property type="entry name" value="alpha/beta knot"/>
    <property type="match status" value="1"/>
</dbReference>
<reference evidence="1 2" key="1">
    <citation type="journal article" date="2019" name="Environ. Microbiol.">
        <title>Genomics insights into ecotype formation of ammonia-oxidizing archaea in the deep ocean.</title>
        <authorList>
            <person name="Wang Y."/>
            <person name="Huang J.M."/>
            <person name="Cui G.J."/>
            <person name="Nunoura T."/>
            <person name="Takaki Y."/>
            <person name="Li W.L."/>
            <person name="Li J."/>
            <person name="Gao Z.M."/>
            <person name="Takai K."/>
            <person name="Zhang A.Q."/>
            <person name="Stepanauskas R."/>
        </authorList>
    </citation>
    <scope>NUCLEOTIDE SEQUENCE [LARGE SCALE GENOMIC DNA]</scope>
    <source>
        <strain evidence="1 2">G13</strain>
    </source>
</reference>
<dbReference type="InterPro" id="IPR029028">
    <property type="entry name" value="Alpha/beta_knot_MTases"/>
</dbReference>
<dbReference type="PANTHER" id="PTHR12150:SF13">
    <property type="entry name" value="METHYLTRANSFERASE C9ORF114-RELATED"/>
    <property type="match status" value="1"/>
</dbReference>